<evidence type="ECO:0000313" key="1">
    <source>
        <dbReference type="EMBL" id="MEY2251988.1"/>
    </source>
</evidence>
<comment type="caution">
    <text evidence="1">The sequence shown here is derived from an EMBL/GenBank/DDBJ whole genome shotgun (WGS) entry which is preliminary data.</text>
</comment>
<keyword evidence="2" id="KW-1185">Reference proteome</keyword>
<reference evidence="1 2" key="1">
    <citation type="journal article" date="2016" name="Int. J. Syst. Evol. Microbiol.">
        <title>Description of Comamonas sediminis sp. nov., isolated from lagoon sediments.</title>
        <authorList>
            <person name="Subhash Y."/>
            <person name="Bang J.J."/>
            <person name="You T.H."/>
            <person name="Lee S.S."/>
        </authorList>
    </citation>
    <scope>NUCLEOTIDE SEQUENCE [LARGE SCALE GENOMIC DNA]</scope>
    <source>
        <strain evidence="1 2">JCM 31169</strain>
    </source>
</reference>
<dbReference type="Gene3D" id="1.10.260.40">
    <property type="entry name" value="lambda repressor-like DNA-binding domains"/>
    <property type="match status" value="1"/>
</dbReference>
<accession>A0ABV4B3T2</accession>
<dbReference type="InterPro" id="IPR010982">
    <property type="entry name" value="Lambda_DNA-bd_dom_sf"/>
</dbReference>
<dbReference type="CDD" id="cd00093">
    <property type="entry name" value="HTH_XRE"/>
    <property type="match status" value="1"/>
</dbReference>
<dbReference type="SUPFAM" id="SSF47413">
    <property type="entry name" value="lambda repressor-like DNA-binding domains"/>
    <property type="match status" value="1"/>
</dbReference>
<gene>
    <name evidence="1" type="ORF">AB7A72_13305</name>
</gene>
<dbReference type="InterPro" id="IPR001387">
    <property type="entry name" value="Cro/C1-type_HTH"/>
</dbReference>
<dbReference type="RefSeq" id="WP_369460246.1">
    <property type="nucleotide sequence ID" value="NZ_JBGBDC010000005.1"/>
</dbReference>
<name>A0ABV4B3T2_9BURK</name>
<organism evidence="1 2">
    <name type="scientific">Comamonas sediminis</name>
    <dbReference type="NCBI Taxonomy" id="1783360"/>
    <lineage>
        <taxon>Bacteria</taxon>
        <taxon>Pseudomonadati</taxon>
        <taxon>Pseudomonadota</taxon>
        <taxon>Betaproteobacteria</taxon>
        <taxon>Burkholderiales</taxon>
        <taxon>Comamonadaceae</taxon>
        <taxon>Comamonas</taxon>
    </lineage>
</organism>
<proteinExistence type="predicted"/>
<dbReference type="EMBL" id="JBGBDC010000005">
    <property type="protein sequence ID" value="MEY2251988.1"/>
    <property type="molecule type" value="Genomic_DNA"/>
</dbReference>
<evidence type="ECO:0000313" key="2">
    <source>
        <dbReference type="Proteomes" id="UP001562178"/>
    </source>
</evidence>
<evidence type="ECO:0008006" key="3">
    <source>
        <dbReference type="Google" id="ProtNLM"/>
    </source>
</evidence>
<protein>
    <recommendedName>
        <fullName evidence="3">HTH cro/C1-type domain-containing protein</fullName>
    </recommendedName>
</protein>
<sequence length="136" mass="14606">MKHEIKSSSDLGHAIRAVRKASGIQLDDLSGIVGVSKQTTSNPEYDKDTVSLGTVLRHLEELGIRLYADICDPKAMQQLLKLSSGDPDAVERITAALDKPPTQIQPSGFYLAMEDLAKTAAPATTEPAPQPKPRNG</sequence>
<dbReference type="Proteomes" id="UP001562178">
    <property type="component" value="Unassembled WGS sequence"/>
</dbReference>